<dbReference type="AlphaFoldDB" id="A0AA36CNN6"/>
<feature type="non-terminal residue" evidence="1">
    <location>
        <position position="228"/>
    </location>
</feature>
<dbReference type="EMBL" id="CATQJA010002555">
    <property type="protein sequence ID" value="CAJ0571312.1"/>
    <property type="molecule type" value="Genomic_DNA"/>
</dbReference>
<evidence type="ECO:0008006" key="3">
    <source>
        <dbReference type="Google" id="ProtNLM"/>
    </source>
</evidence>
<comment type="caution">
    <text evidence="1">The sequence shown here is derived from an EMBL/GenBank/DDBJ whole genome shotgun (WGS) entry which is preliminary data.</text>
</comment>
<dbReference type="Proteomes" id="UP001177023">
    <property type="component" value="Unassembled WGS sequence"/>
</dbReference>
<protein>
    <recommendedName>
        <fullName evidence="3">N-acetyltransferase domain-containing protein</fullName>
    </recommendedName>
</protein>
<keyword evidence="2" id="KW-1185">Reference proteome</keyword>
<gene>
    <name evidence="1" type="ORF">MSPICULIGERA_LOCUS9724</name>
</gene>
<reference evidence="1" key="1">
    <citation type="submission" date="2023-06" db="EMBL/GenBank/DDBJ databases">
        <authorList>
            <person name="Delattre M."/>
        </authorList>
    </citation>
    <scope>NUCLEOTIDE SEQUENCE</scope>
    <source>
        <strain evidence="1">AF72</strain>
    </source>
</reference>
<dbReference type="PANTHER" id="PTHR20905">
    <property type="entry name" value="N-ACETYLTRANSFERASE-RELATED"/>
    <property type="match status" value="1"/>
</dbReference>
<evidence type="ECO:0000313" key="1">
    <source>
        <dbReference type="EMBL" id="CAJ0571312.1"/>
    </source>
</evidence>
<dbReference type="GO" id="GO:0008080">
    <property type="term" value="F:N-acetyltransferase activity"/>
    <property type="evidence" value="ECO:0007669"/>
    <property type="project" value="TreeGrafter"/>
</dbReference>
<dbReference type="PANTHER" id="PTHR20905:SF30">
    <property type="entry name" value="N-ACETYLTRANSFERASE DOMAIN-CONTAINING PROTEIN"/>
    <property type="match status" value="1"/>
</dbReference>
<dbReference type="InterPro" id="IPR016181">
    <property type="entry name" value="Acyl_CoA_acyltransferase"/>
</dbReference>
<name>A0AA36CNN6_9BILA</name>
<evidence type="ECO:0000313" key="2">
    <source>
        <dbReference type="Proteomes" id="UP001177023"/>
    </source>
</evidence>
<sequence length="228" mass="25824">MPPPLLNGIRHVSRLPPHLHFERATVADLPVLCDVFLNQFVRVEPHAKALRMGKEAVPLFEAIAAACVRQPFALKLIDNQQDNRVVGFRLLGIGHRDPSLDPYPIQPQITAPNVLTFIELMEHTKKLWLDALPDVNKVLRREISFISPGYQRLGLGAHMLHHQLDFDKLKADGVQGIVSEATSKANQHLLSSRGYKKVAQLPDSVYKQLFIHLHDGTRNIEAFFYDLR</sequence>
<proteinExistence type="predicted"/>
<accession>A0AA36CNN6</accession>
<dbReference type="Gene3D" id="3.40.630.30">
    <property type="match status" value="1"/>
</dbReference>
<organism evidence="1 2">
    <name type="scientific">Mesorhabditis spiculigera</name>
    <dbReference type="NCBI Taxonomy" id="96644"/>
    <lineage>
        <taxon>Eukaryota</taxon>
        <taxon>Metazoa</taxon>
        <taxon>Ecdysozoa</taxon>
        <taxon>Nematoda</taxon>
        <taxon>Chromadorea</taxon>
        <taxon>Rhabditida</taxon>
        <taxon>Rhabditina</taxon>
        <taxon>Rhabditomorpha</taxon>
        <taxon>Rhabditoidea</taxon>
        <taxon>Rhabditidae</taxon>
        <taxon>Mesorhabditinae</taxon>
        <taxon>Mesorhabditis</taxon>
    </lineage>
</organism>
<dbReference type="SUPFAM" id="SSF55729">
    <property type="entry name" value="Acyl-CoA N-acyltransferases (Nat)"/>
    <property type="match status" value="1"/>
</dbReference>